<dbReference type="AlphaFoldDB" id="A0A5S9QG82"/>
<evidence type="ECO:0000256" key="6">
    <source>
        <dbReference type="ARBA" id="ARBA00022723"/>
    </source>
</evidence>
<comment type="subcellular location">
    <subcellularLocation>
        <location evidence="1">Cytoplasm</location>
    </subcellularLocation>
</comment>
<evidence type="ECO:0000256" key="9">
    <source>
        <dbReference type="ARBA" id="ARBA00022842"/>
    </source>
</evidence>
<keyword evidence="7" id="KW-0547">Nucleotide-binding</keyword>
<dbReference type="PANTHER" id="PTHR33540">
    <property type="entry name" value="TRNA THREONYLCARBAMOYLADENOSINE BIOSYNTHESIS PROTEIN TSAE"/>
    <property type="match status" value="1"/>
</dbReference>
<evidence type="ECO:0000313" key="11">
    <source>
        <dbReference type="EMBL" id="CAA0116954.1"/>
    </source>
</evidence>
<evidence type="ECO:0000256" key="10">
    <source>
        <dbReference type="ARBA" id="ARBA00032441"/>
    </source>
</evidence>
<keyword evidence="4" id="KW-0963">Cytoplasm</keyword>
<organism evidence="11 12">
    <name type="scientific">BD1-7 clade bacterium</name>
    <dbReference type="NCBI Taxonomy" id="2029982"/>
    <lineage>
        <taxon>Bacteria</taxon>
        <taxon>Pseudomonadati</taxon>
        <taxon>Pseudomonadota</taxon>
        <taxon>Gammaproteobacteria</taxon>
        <taxon>Cellvibrionales</taxon>
        <taxon>Spongiibacteraceae</taxon>
        <taxon>BD1-7 clade</taxon>
    </lineage>
</organism>
<evidence type="ECO:0000256" key="2">
    <source>
        <dbReference type="ARBA" id="ARBA00007599"/>
    </source>
</evidence>
<keyword evidence="12" id="KW-1185">Reference proteome</keyword>
<comment type="similarity">
    <text evidence="2">Belongs to the TsaE family.</text>
</comment>
<keyword evidence="6" id="KW-0479">Metal-binding</keyword>
<keyword evidence="5" id="KW-0819">tRNA processing</keyword>
<protein>
    <recommendedName>
        <fullName evidence="3">tRNA threonylcarbamoyladenosine biosynthesis protein TsaE</fullName>
    </recommendedName>
    <alternativeName>
        <fullName evidence="10">t(6)A37 threonylcarbamoyladenosine biosynthesis protein TsaE</fullName>
    </alternativeName>
</protein>
<name>A0A5S9QG82_9GAMM</name>
<dbReference type="GO" id="GO:0002949">
    <property type="term" value="P:tRNA threonylcarbamoyladenosine modification"/>
    <property type="evidence" value="ECO:0007669"/>
    <property type="project" value="InterPro"/>
</dbReference>
<keyword evidence="8" id="KW-0067">ATP-binding</keyword>
<evidence type="ECO:0000313" key="12">
    <source>
        <dbReference type="Proteomes" id="UP000441399"/>
    </source>
</evidence>
<gene>
    <name evidence="11" type="primary">tsaE</name>
    <name evidence="11" type="ORF">OPDIPICF_01986</name>
</gene>
<evidence type="ECO:0000256" key="7">
    <source>
        <dbReference type="ARBA" id="ARBA00022741"/>
    </source>
</evidence>
<proteinExistence type="inferred from homology"/>
<dbReference type="Gene3D" id="3.40.50.300">
    <property type="entry name" value="P-loop containing nucleotide triphosphate hydrolases"/>
    <property type="match status" value="1"/>
</dbReference>
<evidence type="ECO:0000256" key="4">
    <source>
        <dbReference type="ARBA" id="ARBA00022490"/>
    </source>
</evidence>
<sequence length="190" mass="20807">MADNADGGIKVADGNVRNGYYRQMMSNIERQAIDEASMVRIAGQLAECIVEQIDSHASESSKNPVVIYLQGDLGAGKTTFSRAFIRAMGHQGAVKSPTYTLVEPYDLSPPVYHFDLYRLGDPEELEFMGIRDYFSGNAICLVEWPDKGYGILPVADLTLTLAYHTGGSRDLTLTAHNPSMSATLARLDII</sequence>
<dbReference type="EMBL" id="CACSIO010000023">
    <property type="protein sequence ID" value="CAA0116954.1"/>
    <property type="molecule type" value="Genomic_DNA"/>
</dbReference>
<dbReference type="NCBIfam" id="TIGR00150">
    <property type="entry name" value="T6A_YjeE"/>
    <property type="match status" value="1"/>
</dbReference>
<dbReference type="GO" id="GO:0005524">
    <property type="term" value="F:ATP binding"/>
    <property type="evidence" value="ECO:0007669"/>
    <property type="project" value="UniProtKB-KW"/>
</dbReference>
<dbReference type="Proteomes" id="UP000441399">
    <property type="component" value="Unassembled WGS sequence"/>
</dbReference>
<dbReference type="SUPFAM" id="SSF52540">
    <property type="entry name" value="P-loop containing nucleoside triphosphate hydrolases"/>
    <property type="match status" value="1"/>
</dbReference>
<accession>A0A5S9QG82</accession>
<dbReference type="InterPro" id="IPR027417">
    <property type="entry name" value="P-loop_NTPase"/>
</dbReference>
<dbReference type="GO" id="GO:0005737">
    <property type="term" value="C:cytoplasm"/>
    <property type="evidence" value="ECO:0007669"/>
    <property type="project" value="UniProtKB-SubCell"/>
</dbReference>
<evidence type="ECO:0000256" key="1">
    <source>
        <dbReference type="ARBA" id="ARBA00004496"/>
    </source>
</evidence>
<dbReference type="InterPro" id="IPR003442">
    <property type="entry name" value="T6A_TsaE"/>
</dbReference>
<evidence type="ECO:0000256" key="8">
    <source>
        <dbReference type="ARBA" id="ARBA00022840"/>
    </source>
</evidence>
<evidence type="ECO:0000256" key="5">
    <source>
        <dbReference type="ARBA" id="ARBA00022694"/>
    </source>
</evidence>
<dbReference type="Pfam" id="PF02367">
    <property type="entry name" value="TsaE"/>
    <property type="match status" value="1"/>
</dbReference>
<reference evidence="11 12" key="1">
    <citation type="submission" date="2019-11" db="EMBL/GenBank/DDBJ databases">
        <authorList>
            <person name="Holert J."/>
        </authorList>
    </citation>
    <scope>NUCLEOTIDE SEQUENCE [LARGE SCALE GENOMIC DNA]</scope>
    <source>
        <strain evidence="11">SB11_3</strain>
    </source>
</reference>
<dbReference type="GO" id="GO:0046872">
    <property type="term" value="F:metal ion binding"/>
    <property type="evidence" value="ECO:0007669"/>
    <property type="project" value="UniProtKB-KW"/>
</dbReference>
<dbReference type="PANTHER" id="PTHR33540:SF2">
    <property type="entry name" value="TRNA THREONYLCARBAMOYLADENOSINE BIOSYNTHESIS PROTEIN TSAE"/>
    <property type="match status" value="1"/>
</dbReference>
<keyword evidence="9" id="KW-0460">Magnesium</keyword>
<evidence type="ECO:0000256" key="3">
    <source>
        <dbReference type="ARBA" id="ARBA00019010"/>
    </source>
</evidence>